<dbReference type="Pfam" id="PF19259">
    <property type="entry name" value="Ty3_capsid"/>
    <property type="match status" value="1"/>
</dbReference>
<sequence length="729" mass="82137">MTTTRGQELETTLKDHGKAISDLQVTLASLMKNQEQSMKQQEDLLRAFREQSHSSGTSVHGPNTGGSGGGLFGDPNERGGNMPMRIGKVEFPKFSGEGVEAWIYRCEHFFAIDETPDNMKLRYAVIHLEGPAIQWHQAFMKTRGATVVELPWADYVRAISARFSNAMFEDPMEEIASLTQTDDLHSLNTSFDELLNKVSISETQAVSLYLKALKPEIRGPVKMFKPKTLHEAYGLAKIQDHNNRISDPKGRMDRGGGNHQRSNTDHARIMPPTNATRLPLLPTPTNRTPTTLPPKSNPNNNPRRLSSKELELKRSKGECFWCTEKFVPGHKCSRRQVFLIEVDDADEGEETEVPTEEEEEHLISIHALTGLPSYSTMRVKGSMGTRQLHILIDSGSTHNFIDVKLAKKLQCPVKEISPILVSVADGKQLTTNQLCPDFQWTMQGRWFTTEVLLIPLENYDMILGVQWLLPLQDILWNFQKMTMQFKMGEELCELKGIHTNKVSMCSLKLSAGADDGQTEANVVQMYSLQLMGNTREGLHNSKVVTKDGGTSEQKLWQELISEFAAVFDLPKGLPPKREFDHHIRLKEGTEPISQRPYRYPAIQKDVIESTTKELLAAGVIRNSQSSFAAPVVLVKKKDGQWRMCMDYRRLNEATIKDKFPIPLIEELLDELGGATVFSKLDLRSGYHQVRMAPGDVHKTAFRTHEGHYEFLPPSSQQPSPKLSLYSSTK</sequence>
<dbReference type="SUPFAM" id="SSF56672">
    <property type="entry name" value="DNA/RNA polymerases"/>
    <property type="match status" value="1"/>
</dbReference>
<dbReference type="GO" id="GO:0004190">
    <property type="term" value="F:aspartic-type endopeptidase activity"/>
    <property type="evidence" value="ECO:0007669"/>
    <property type="project" value="InterPro"/>
</dbReference>
<dbReference type="CDD" id="cd01647">
    <property type="entry name" value="RT_LTR"/>
    <property type="match status" value="1"/>
</dbReference>
<dbReference type="Gene3D" id="2.40.70.10">
    <property type="entry name" value="Acid Proteases"/>
    <property type="match status" value="1"/>
</dbReference>
<protein>
    <recommendedName>
        <fullName evidence="6">Reverse transcriptase domain-containing protein</fullName>
    </recommendedName>
</protein>
<dbReference type="InterPro" id="IPR045358">
    <property type="entry name" value="Ty3_capsid"/>
</dbReference>
<feature type="compositionally biased region" description="Basic and acidic residues" evidence="1">
    <location>
        <begin position="242"/>
        <end position="268"/>
    </location>
</feature>
<dbReference type="AlphaFoldDB" id="A0A5N6LPG1"/>
<evidence type="ECO:0000313" key="4">
    <source>
        <dbReference type="EMBL" id="KAD2394077.1"/>
    </source>
</evidence>
<organism evidence="4 5">
    <name type="scientific">Mikania micrantha</name>
    <name type="common">bitter vine</name>
    <dbReference type="NCBI Taxonomy" id="192012"/>
    <lineage>
        <taxon>Eukaryota</taxon>
        <taxon>Viridiplantae</taxon>
        <taxon>Streptophyta</taxon>
        <taxon>Embryophyta</taxon>
        <taxon>Tracheophyta</taxon>
        <taxon>Spermatophyta</taxon>
        <taxon>Magnoliopsida</taxon>
        <taxon>eudicotyledons</taxon>
        <taxon>Gunneridae</taxon>
        <taxon>Pentapetalae</taxon>
        <taxon>asterids</taxon>
        <taxon>campanulids</taxon>
        <taxon>Asterales</taxon>
        <taxon>Asteraceae</taxon>
        <taxon>Asteroideae</taxon>
        <taxon>Heliantheae alliance</taxon>
        <taxon>Eupatorieae</taxon>
        <taxon>Mikania</taxon>
    </lineage>
</organism>
<proteinExistence type="predicted"/>
<feature type="compositionally biased region" description="Low complexity" evidence="1">
    <location>
        <begin position="711"/>
        <end position="729"/>
    </location>
</feature>
<dbReference type="Pfam" id="PF08284">
    <property type="entry name" value="RVP_2"/>
    <property type="match status" value="1"/>
</dbReference>
<dbReference type="InterPro" id="IPR021109">
    <property type="entry name" value="Peptidase_aspartic_dom_sf"/>
</dbReference>
<dbReference type="Proteomes" id="UP000326396">
    <property type="component" value="Linkage Group LG9"/>
</dbReference>
<evidence type="ECO:0000256" key="1">
    <source>
        <dbReference type="SAM" id="MobiDB-lite"/>
    </source>
</evidence>
<dbReference type="OrthoDB" id="913483at2759"/>
<dbReference type="Pfam" id="PF00078">
    <property type="entry name" value="RVT_1"/>
    <property type="match status" value="1"/>
</dbReference>
<dbReference type="Gene3D" id="3.10.10.10">
    <property type="entry name" value="HIV Type 1 Reverse Transcriptase, subunit A, domain 1"/>
    <property type="match status" value="1"/>
</dbReference>
<evidence type="ECO:0000259" key="2">
    <source>
        <dbReference type="Pfam" id="PF00078"/>
    </source>
</evidence>
<dbReference type="CDD" id="cd00303">
    <property type="entry name" value="retropepsin_like"/>
    <property type="match status" value="1"/>
</dbReference>
<dbReference type="PANTHER" id="PTHR15503">
    <property type="entry name" value="LDOC1 RELATED"/>
    <property type="match status" value="1"/>
</dbReference>
<name>A0A5N6LPG1_9ASTR</name>
<accession>A0A5N6LPG1</accession>
<dbReference type="InterPro" id="IPR000477">
    <property type="entry name" value="RT_dom"/>
</dbReference>
<comment type="caution">
    <text evidence="4">The sequence shown here is derived from an EMBL/GenBank/DDBJ whole genome shotgun (WGS) entry which is preliminary data.</text>
</comment>
<dbReference type="GO" id="GO:0006508">
    <property type="term" value="P:proteolysis"/>
    <property type="evidence" value="ECO:0007669"/>
    <property type="project" value="InterPro"/>
</dbReference>
<dbReference type="InterPro" id="IPR001969">
    <property type="entry name" value="Aspartic_peptidase_AS"/>
</dbReference>
<reference evidence="4 5" key="1">
    <citation type="submission" date="2019-05" db="EMBL/GenBank/DDBJ databases">
        <title>Mikania micrantha, genome provides insights into the molecular mechanism of rapid growth.</title>
        <authorList>
            <person name="Liu B."/>
        </authorList>
    </citation>
    <scope>NUCLEOTIDE SEQUENCE [LARGE SCALE GENOMIC DNA]</scope>
    <source>
        <strain evidence="4">NLD-2019</strain>
        <tissue evidence="4">Leaf</tissue>
    </source>
</reference>
<feature type="region of interest" description="Disordered" evidence="1">
    <location>
        <begin position="50"/>
        <end position="81"/>
    </location>
</feature>
<feature type="region of interest" description="Disordered" evidence="1">
    <location>
        <begin position="709"/>
        <end position="729"/>
    </location>
</feature>
<evidence type="ECO:0000259" key="3">
    <source>
        <dbReference type="Pfam" id="PF19259"/>
    </source>
</evidence>
<dbReference type="EMBL" id="SZYD01000019">
    <property type="protein sequence ID" value="KAD2394077.1"/>
    <property type="molecule type" value="Genomic_DNA"/>
</dbReference>
<feature type="domain" description="Reverse transcriptase" evidence="2">
    <location>
        <begin position="634"/>
        <end position="704"/>
    </location>
</feature>
<feature type="compositionally biased region" description="Low complexity" evidence="1">
    <location>
        <begin position="271"/>
        <end position="290"/>
    </location>
</feature>
<feature type="domain" description="Ty3 transposon capsid-like protein" evidence="3">
    <location>
        <begin position="114"/>
        <end position="237"/>
    </location>
</feature>
<dbReference type="InterPro" id="IPR043502">
    <property type="entry name" value="DNA/RNA_pol_sf"/>
</dbReference>
<dbReference type="SUPFAM" id="SSF50630">
    <property type="entry name" value="Acid proteases"/>
    <property type="match status" value="1"/>
</dbReference>
<dbReference type="PROSITE" id="PS00141">
    <property type="entry name" value="ASP_PROTEASE"/>
    <property type="match status" value="1"/>
</dbReference>
<dbReference type="InterPro" id="IPR032567">
    <property type="entry name" value="RTL1-rel"/>
</dbReference>
<evidence type="ECO:0000313" key="5">
    <source>
        <dbReference type="Proteomes" id="UP000326396"/>
    </source>
</evidence>
<dbReference type="PANTHER" id="PTHR15503:SF43">
    <property type="entry name" value="REVERSE TRANSCRIPTASE RNASE H-LIKE DOMAIN-CONTAINING PROTEIN"/>
    <property type="match status" value="1"/>
</dbReference>
<keyword evidence="5" id="KW-1185">Reference proteome</keyword>
<feature type="region of interest" description="Disordered" evidence="1">
    <location>
        <begin position="242"/>
        <end position="305"/>
    </location>
</feature>
<feature type="compositionally biased region" description="Gly residues" evidence="1">
    <location>
        <begin position="63"/>
        <end position="72"/>
    </location>
</feature>
<gene>
    <name evidence="4" type="ORF">E3N88_41054</name>
</gene>
<evidence type="ECO:0008006" key="6">
    <source>
        <dbReference type="Google" id="ProtNLM"/>
    </source>
</evidence>